<dbReference type="EMBL" id="QPKB01000005">
    <property type="protein sequence ID" value="RWR85839.1"/>
    <property type="molecule type" value="Genomic_DNA"/>
</dbReference>
<comment type="caution">
    <text evidence="3">The sequence shown here is derived from an EMBL/GenBank/DDBJ whole genome shotgun (WGS) entry which is preliminary data.</text>
</comment>
<organism evidence="3 4">
    <name type="scientific">Cinnamomum micranthum f. kanehirae</name>
    <dbReference type="NCBI Taxonomy" id="337451"/>
    <lineage>
        <taxon>Eukaryota</taxon>
        <taxon>Viridiplantae</taxon>
        <taxon>Streptophyta</taxon>
        <taxon>Embryophyta</taxon>
        <taxon>Tracheophyta</taxon>
        <taxon>Spermatophyta</taxon>
        <taxon>Magnoliopsida</taxon>
        <taxon>Magnoliidae</taxon>
        <taxon>Laurales</taxon>
        <taxon>Lauraceae</taxon>
        <taxon>Cinnamomum</taxon>
    </lineage>
</organism>
<protein>
    <recommendedName>
        <fullName evidence="2">DUF7392 domain-containing protein</fullName>
    </recommendedName>
</protein>
<name>A0A3S3QJ02_9MAGN</name>
<accession>A0A3S3QJ02</accession>
<feature type="compositionally biased region" description="Basic and acidic residues" evidence="1">
    <location>
        <begin position="237"/>
        <end position="254"/>
    </location>
</feature>
<evidence type="ECO:0000259" key="2">
    <source>
        <dbReference type="Pfam" id="PF24118"/>
    </source>
</evidence>
<dbReference type="PANTHER" id="PTHR38226:SF3">
    <property type="entry name" value="(WILD MALAYSIAN BANANA) HYPOTHETICAL PROTEIN"/>
    <property type="match status" value="1"/>
</dbReference>
<dbReference type="InterPro" id="IPR055816">
    <property type="entry name" value="DUF7392"/>
</dbReference>
<dbReference type="Proteomes" id="UP000283530">
    <property type="component" value="Unassembled WGS sequence"/>
</dbReference>
<gene>
    <name evidence="3" type="ORF">CKAN_01471300</name>
</gene>
<keyword evidence="4" id="KW-1185">Reference proteome</keyword>
<reference evidence="3 4" key="1">
    <citation type="journal article" date="2019" name="Nat. Plants">
        <title>Stout camphor tree genome fills gaps in understanding of flowering plant genome evolution.</title>
        <authorList>
            <person name="Chaw S.M."/>
            <person name="Liu Y.C."/>
            <person name="Wu Y.W."/>
            <person name="Wang H.Y."/>
            <person name="Lin C.I."/>
            <person name="Wu C.S."/>
            <person name="Ke H.M."/>
            <person name="Chang L.Y."/>
            <person name="Hsu C.Y."/>
            <person name="Yang H.T."/>
            <person name="Sudianto E."/>
            <person name="Hsu M.H."/>
            <person name="Wu K.P."/>
            <person name="Wang L.N."/>
            <person name="Leebens-Mack J.H."/>
            <person name="Tsai I.J."/>
        </authorList>
    </citation>
    <scope>NUCLEOTIDE SEQUENCE [LARGE SCALE GENOMIC DNA]</scope>
    <source>
        <strain evidence="4">cv. Chaw 1501</strain>
        <tissue evidence="3">Young leaves</tissue>
    </source>
</reference>
<dbReference type="AlphaFoldDB" id="A0A3S3QJ02"/>
<dbReference type="PANTHER" id="PTHR38226">
    <property type="entry name" value="(WILD MALAYSIAN BANANA) HYPOTHETICAL PROTEIN"/>
    <property type="match status" value="1"/>
</dbReference>
<evidence type="ECO:0000256" key="1">
    <source>
        <dbReference type="SAM" id="MobiDB-lite"/>
    </source>
</evidence>
<sequence>MPCVVPFTNSNLDTSFFVLKPIGVFEEDLVEALKYFSFCSEDQGCTYSSILKSIHGNMVIWYGAWMKRSDEKMKLLTANLKSAITSLSSMATLENYGFIEAYGGESKDGHPVAKFSSGDILFITCTLPISDDLSNNLSYAYLALLRSWFLKMEGALSGVCFRCYENPMVASVHVWESLHSFYSWLLSFNHRETVEPYLNHLSLDIKYDAFQAIYVNNDDTLNRSLFPPPHFISSGDGSKENKDLGSPKDSKLKL</sequence>
<evidence type="ECO:0000313" key="3">
    <source>
        <dbReference type="EMBL" id="RWR85839.1"/>
    </source>
</evidence>
<proteinExistence type="predicted"/>
<dbReference type="OrthoDB" id="1848500at2759"/>
<feature type="region of interest" description="Disordered" evidence="1">
    <location>
        <begin position="232"/>
        <end position="254"/>
    </location>
</feature>
<feature type="domain" description="DUF7392" evidence="2">
    <location>
        <begin position="97"/>
        <end position="210"/>
    </location>
</feature>
<evidence type="ECO:0000313" key="4">
    <source>
        <dbReference type="Proteomes" id="UP000283530"/>
    </source>
</evidence>
<dbReference type="Pfam" id="PF24118">
    <property type="entry name" value="DUF7392"/>
    <property type="match status" value="1"/>
</dbReference>